<dbReference type="Gene3D" id="3.40.50.2000">
    <property type="entry name" value="Glycogen Phosphorylase B"/>
    <property type="match status" value="2"/>
</dbReference>
<accession>A0ABQ2XGJ8</accession>
<dbReference type="InterPro" id="IPR027417">
    <property type="entry name" value="P-loop_NTPase"/>
</dbReference>
<dbReference type="SUPFAM" id="SSF52540">
    <property type="entry name" value="P-loop containing nucleoside triphosphate hydrolases"/>
    <property type="match status" value="1"/>
</dbReference>
<dbReference type="SUPFAM" id="SSF53756">
    <property type="entry name" value="UDP-Glycosyltransferase/glycogen phosphorylase"/>
    <property type="match status" value="1"/>
</dbReference>
<feature type="domain" description="Orc1-like AAA ATPase" evidence="1">
    <location>
        <begin position="22"/>
        <end position="199"/>
    </location>
</feature>
<dbReference type="Pfam" id="PF20706">
    <property type="entry name" value="GT4-conflict"/>
    <property type="match status" value="1"/>
</dbReference>
<proteinExistence type="predicted"/>
<dbReference type="PANTHER" id="PTHR34301:SF8">
    <property type="entry name" value="ATPASE DOMAIN-CONTAINING PROTEIN"/>
    <property type="match status" value="1"/>
</dbReference>
<gene>
    <name evidence="2" type="ORF">GCM10010383_52420</name>
</gene>
<dbReference type="RefSeq" id="WP_190052745.1">
    <property type="nucleotide sequence ID" value="NZ_BMWC01000008.1"/>
</dbReference>
<dbReference type="PANTHER" id="PTHR34301">
    <property type="entry name" value="DNA-BINDING PROTEIN-RELATED"/>
    <property type="match status" value="1"/>
</dbReference>
<dbReference type="InterPro" id="IPR041664">
    <property type="entry name" value="AAA_16"/>
</dbReference>
<organism evidence="2 3">
    <name type="scientific">Streptomyces lomondensis</name>
    <dbReference type="NCBI Taxonomy" id="68229"/>
    <lineage>
        <taxon>Bacteria</taxon>
        <taxon>Bacillati</taxon>
        <taxon>Actinomycetota</taxon>
        <taxon>Actinomycetes</taxon>
        <taxon>Kitasatosporales</taxon>
        <taxon>Streptomycetaceae</taxon>
        <taxon>Streptomyces</taxon>
    </lineage>
</organism>
<evidence type="ECO:0000259" key="1">
    <source>
        <dbReference type="Pfam" id="PF13191"/>
    </source>
</evidence>
<dbReference type="SUPFAM" id="SSF48452">
    <property type="entry name" value="TPR-like"/>
    <property type="match status" value="1"/>
</dbReference>
<dbReference type="CDD" id="cd03801">
    <property type="entry name" value="GT4_PimA-like"/>
    <property type="match status" value="1"/>
</dbReference>
<evidence type="ECO:0000313" key="2">
    <source>
        <dbReference type="EMBL" id="GGX15947.1"/>
    </source>
</evidence>
<dbReference type="Gene3D" id="3.40.50.300">
    <property type="entry name" value="P-loop containing nucleotide triphosphate hydrolases"/>
    <property type="match status" value="1"/>
</dbReference>
<sequence>MDISQVRNPYDYRNPVRDAAVFAGRGEEVAAIEYELGQAAVDRPSICIALHGPRAAGKTSLLHTTKRIAAAYGMTTAWVDLIEGDGEPIRFFRKLYDELVPALVAEAERSGKDLPFDVPSVRRVMAGIGDAASVSPLEFPEALALAEAGGRVPEAALRADLSFFKRLLNHPIALLVDEAQLIAQDVRALAVLRSLTTRVDGLVLVLAGTAGLIERITEVHSPILRQFKEIEVGGFVERDEVEDCVRRPLSNAGIYGLAGHDLVTSLRQLTDGNPYEIQLYCYEMFARLQRGLADDLVLTPEVLEDIRRRMESGGRDVLDRPLIRAVRAMNSRELLAFNILTSALGHATLDEAWFAYCLTGPPEITRDECEAFRKTLVAQGILAPEETLRLAIDTELFDEIYARLWTAGTIGRAPHARAITSRTDVRGMLIDQLAGLLREIAQDPLQIYVTFGSQMNAEHVEESFRALESLPAAGPDSVPPIDFLHYAILRAGEPAALDLTTVTCQYRNHTVERWLFAADTDDISLEETSGFKAAADRIAALGGRLTADRVRLPLRSWPAEDWFQRATGHLRAELAKNHLIAAYDAYRSGDVSRARARFQSCFALDPGWEPANCLTYLSLVTGRGADALEWSSRALEQANDPWDRSLAHYNTAMAHLISGDRALAAEHITKSAATLENISMPPHGIEFMVLPDPDDTTSLQEEKHVNLADAVHRVRTLLSDGPQATVEAAHPQEVTPGTTVSARRPSVILSVATEWASNHGGLSTFNRELCRGLAAAGAEVFCVVLDASEADAASARAANVTLLPAAVRPGASEDVRLTSRPKLPSGTEPDLVLGHGRITGPAAQKLVEDFYPTARRLHFVHMAPDDIEWHKPDRANDAGLRAEERTGIERALGRTAHRMVAVGPRLYQQFLAEVKSAAGLPPLRLDPGFDSEVPHASGRTPPEGAPLRVLLLGRAEDAELKGVDVAAAACGQVAKWQHQDGLKDVRLIVRGAPAAEVDAARKGIVHWAASPGLEVVVRPYTSEQARIDDDLETASLVIMPSRKEGFGLVGREAITLGIPVLVGSQSGLADLLRETLGHERASRFVVELSRDDEKDTANWARAIDRKLRDREAAFGHAAELRDELAQRVTWAKAAAVVLGEVAKG</sequence>
<dbReference type="Gene3D" id="1.25.40.10">
    <property type="entry name" value="Tetratricopeptide repeat domain"/>
    <property type="match status" value="1"/>
</dbReference>
<dbReference type="InterPro" id="IPR011990">
    <property type="entry name" value="TPR-like_helical_dom_sf"/>
</dbReference>
<name>A0ABQ2XGJ8_9ACTN</name>
<protein>
    <recommendedName>
        <fullName evidence="1">Orc1-like AAA ATPase domain-containing protein</fullName>
    </recommendedName>
</protein>
<keyword evidence="3" id="KW-1185">Reference proteome</keyword>
<dbReference type="Pfam" id="PF13191">
    <property type="entry name" value="AAA_16"/>
    <property type="match status" value="1"/>
</dbReference>
<dbReference type="EMBL" id="BMWC01000008">
    <property type="protein sequence ID" value="GGX15947.1"/>
    <property type="molecule type" value="Genomic_DNA"/>
</dbReference>
<evidence type="ECO:0000313" key="3">
    <source>
        <dbReference type="Proteomes" id="UP000617743"/>
    </source>
</evidence>
<comment type="caution">
    <text evidence="2">The sequence shown here is derived from an EMBL/GenBank/DDBJ whole genome shotgun (WGS) entry which is preliminary data.</text>
</comment>
<reference evidence="3" key="1">
    <citation type="journal article" date="2019" name="Int. J. Syst. Evol. Microbiol.">
        <title>The Global Catalogue of Microorganisms (GCM) 10K type strain sequencing project: providing services to taxonomists for standard genome sequencing and annotation.</title>
        <authorList>
            <consortium name="The Broad Institute Genomics Platform"/>
            <consortium name="The Broad Institute Genome Sequencing Center for Infectious Disease"/>
            <person name="Wu L."/>
            <person name="Ma J."/>
        </authorList>
    </citation>
    <scope>NUCLEOTIDE SEQUENCE [LARGE SCALE GENOMIC DNA]</scope>
    <source>
        <strain evidence="3">JCM 4866</strain>
    </source>
</reference>
<dbReference type="Proteomes" id="UP000617743">
    <property type="component" value="Unassembled WGS sequence"/>
</dbReference>